<keyword evidence="2 3" id="KW-0732">Signal</keyword>
<comment type="caution">
    <text evidence="5">The sequence shown here is derived from an EMBL/GenBank/DDBJ whole genome shotgun (WGS) entry which is preliminary data.</text>
</comment>
<feature type="chain" id="PRO_5045061319" evidence="3">
    <location>
        <begin position="25"/>
        <end position="271"/>
    </location>
</feature>
<keyword evidence="6" id="KW-1185">Reference proteome</keyword>
<dbReference type="Pfam" id="PF00497">
    <property type="entry name" value="SBP_bac_3"/>
    <property type="match status" value="1"/>
</dbReference>
<evidence type="ECO:0000256" key="1">
    <source>
        <dbReference type="ARBA" id="ARBA00010333"/>
    </source>
</evidence>
<dbReference type="PANTHER" id="PTHR35936">
    <property type="entry name" value="MEMBRANE-BOUND LYTIC MUREIN TRANSGLYCOSYLASE F"/>
    <property type="match status" value="1"/>
</dbReference>
<accession>A0ABV6B9Y0</accession>
<sequence length="271" mass="30589">MPVAKLWGKLLLWLVFITPAFVFAAAQKPGAEHNKLPVRIAAENNWPPFSDEKGKGLSAQLVSAAFARSGYKIETVVVPYARALYYTAKGKTDACWNVTRQANTERDYLLHQQPLFQAPSSFYYHKLAKSYRSVTEIPDGTVVGVILGYEYGDLFEQHKKRFQLVEVSTHPQLISLLQHDKVELAIFFDDVLDYYLAQQAFRQVRLQKGQLNHVSDIYVAFSRATPRSAELANALDAGLTELQRSGDYLRMLKQFKQNQSSGAANTPSRID</sequence>
<evidence type="ECO:0000256" key="2">
    <source>
        <dbReference type="ARBA" id="ARBA00022729"/>
    </source>
</evidence>
<organism evidence="5 6">
    <name type="scientific">Rheinheimera tilapiae</name>
    <dbReference type="NCBI Taxonomy" id="875043"/>
    <lineage>
        <taxon>Bacteria</taxon>
        <taxon>Pseudomonadati</taxon>
        <taxon>Pseudomonadota</taxon>
        <taxon>Gammaproteobacteria</taxon>
        <taxon>Chromatiales</taxon>
        <taxon>Chromatiaceae</taxon>
        <taxon>Rheinheimera</taxon>
    </lineage>
</organism>
<evidence type="ECO:0000313" key="6">
    <source>
        <dbReference type="Proteomes" id="UP001589813"/>
    </source>
</evidence>
<dbReference type="PANTHER" id="PTHR35936:SF25">
    <property type="entry name" value="ABC TRANSPORTER SUBSTRATE-BINDING PROTEIN"/>
    <property type="match status" value="1"/>
</dbReference>
<gene>
    <name evidence="5" type="ORF">ACFFJP_00830</name>
</gene>
<comment type="similarity">
    <text evidence="1">Belongs to the bacterial solute-binding protein 3 family.</text>
</comment>
<feature type="domain" description="Solute-binding protein family 3/N-terminal" evidence="4">
    <location>
        <begin position="37"/>
        <end position="258"/>
    </location>
</feature>
<dbReference type="SMART" id="SM00062">
    <property type="entry name" value="PBPb"/>
    <property type="match status" value="1"/>
</dbReference>
<dbReference type="EMBL" id="JBHLXP010000001">
    <property type="protein sequence ID" value="MFC0046828.1"/>
    <property type="molecule type" value="Genomic_DNA"/>
</dbReference>
<proteinExistence type="inferred from homology"/>
<evidence type="ECO:0000256" key="3">
    <source>
        <dbReference type="SAM" id="SignalP"/>
    </source>
</evidence>
<dbReference type="RefSeq" id="WP_377239424.1">
    <property type="nucleotide sequence ID" value="NZ_JBHLXP010000001.1"/>
</dbReference>
<dbReference type="InterPro" id="IPR001638">
    <property type="entry name" value="Solute-binding_3/MltF_N"/>
</dbReference>
<feature type="signal peptide" evidence="3">
    <location>
        <begin position="1"/>
        <end position="24"/>
    </location>
</feature>
<name>A0ABV6B9Y0_9GAMM</name>
<dbReference type="Proteomes" id="UP001589813">
    <property type="component" value="Unassembled WGS sequence"/>
</dbReference>
<dbReference type="SUPFAM" id="SSF53850">
    <property type="entry name" value="Periplasmic binding protein-like II"/>
    <property type="match status" value="1"/>
</dbReference>
<evidence type="ECO:0000259" key="4">
    <source>
        <dbReference type="SMART" id="SM00062"/>
    </source>
</evidence>
<evidence type="ECO:0000313" key="5">
    <source>
        <dbReference type="EMBL" id="MFC0046828.1"/>
    </source>
</evidence>
<dbReference type="Gene3D" id="3.40.190.10">
    <property type="entry name" value="Periplasmic binding protein-like II"/>
    <property type="match status" value="2"/>
</dbReference>
<protein>
    <submittedName>
        <fullName evidence="5">Substrate-binding periplasmic protein</fullName>
    </submittedName>
</protein>
<reference evidence="5 6" key="1">
    <citation type="submission" date="2024-09" db="EMBL/GenBank/DDBJ databases">
        <authorList>
            <person name="Sun Q."/>
            <person name="Mori K."/>
        </authorList>
    </citation>
    <scope>NUCLEOTIDE SEQUENCE [LARGE SCALE GENOMIC DNA]</scope>
    <source>
        <strain evidence="5 6">KCTC 23315</strain>
    </source>
</reference>